<dbReference type="Gene3D" id="3.40.50.2000">
    <property type="entry name" value="Glycogen Phosphorylase B"/>
    <property type="match status" value="2"/>
</dbReference>
<evidence type="ECO:0008006" key="7">
    <source>
        <dbReference type="Google" id="ProtNLM"/>
    </source>
</evidence>
<comment type="similarity">
    <text evidence="1">Belongs to the UDP-glycosyltransferase family.</text>
</comment>
<dbReference type="GO" id="GO:0035251">
    <property type="term" value="F:UDP-glucosyltransferase activity"/>
    <property type="evidence" value="ECO:0007669"/>
    <property type="project" value="InterPro"/>
</dbReference>
<dbReference type="GO" id="GO:0009813">
    <property type="term" value="P:flavonoid biosynthetic process"/>
    <property type="evidence" value="ECO:0007669"/>
    <property type="project" value="UniProtKB-KW"/>
</dbReference>
<dbReference type="FunFam" id="3.40.50.2000:FF:000088">
    <property type="entry name" value="Glycosyltransferase"/>
    <property type="match status" value="1"/>
</dbReference>
<organism evidence="5 6">
    <name type="scientific">Camellia sinensis var. sinensis</name>
    <name type="common">China tea</name>
    <dbReference type="NCBI Taxonomy" id="542762"/>
    <lineage>
        <taxon>Eukaryota</taxon>
        <taxon>Viridiplantae</taxon>
        <taxon>Streptophyta</taxon>
        <taxon>Embryophyta</taxon>
        <taxon>Tracheophyta</taxon>
        <taxon>Spermatophyta</taxon>
        <taxon>Magnoliopsida</taxon>
        <taxon>eudicotyledons</taxon>
        <taxon>Gunneridae</taxon>
        <taxon>Pentapetalae</taxon>
        <taxon>asterids</taxon>
        <taxon>Ericales</taxon>
        <taxon>Theaceae</taxon>
        <taxon>Camellia</taxon>
    </lineage>
</organism>
<keyword evidence="4" id="KW-0284">Flavonoid biosynthesis</keyword>
<keyword evidence="2" id="KW-0328">Glycosyltransferase</keyword>
<dbReference type="PANTHER" id="PTHR48049">
    <property type="entry name" value="GLYCOSYLTRANSFERASE"/>
    <property type="match status" value="1"/>
</dbReference>
<gene>
    <name evidence="5" type="ORF">TEA_022481</name>
</gene>
<evidence type="ECO:0000256" key="2">
    <source>
        <dbReference type="ARBA" id="ARBA00022676"/>
    </source>
</evidence>
<dbReference type="Pfam" id="PF00201">
    <property type="entry name" value="UDPGT"/>
    <property type="match status" value="1"/>
</dbReference>
<dbReference type="FunFam" id="3.40.50.2000:FF:000037">
    <property type="entry name" value="Glycosyltransferase"/>
    <property type="match status" value="1"/>
</dbReference>
<keyword evidence="6" id="KW-1185">Reference proteome</keyword>
<dbReference type="InterPro" id="IPR050481">
    <property type="entry name" value="UDP-glycosyltransf_plant"/>
</dbReference>
<sequence length="470" mass="52019">MERDIHAVLVPFLAFGHLMPFYELSVALAKGGIHVSFVSTPKNILRLPKLPPRLSPLITFVSLPLPALGSGLLPEGAEATVDLPTDKTEHLMAAFDLLKQPFKQFVAEQSPDWIVTDFASYWTVDVAKEYHVPIVIFSAFSASTNVFFGPPEYLSGDGRRRVRSSPEDLTSPPWWVSFRSSVSYRHHEAIRTIAVFYTANASGIADSERFAKALHGCRAVAIRSCRKFEDEYFDLFGKIIGKPVIPTGFLPPEKPNKTQIAAAHDGPWSKIFEWLDEQKPKSVVFVGFGSECKLSRDQTYEIASGVESSELQFFWALRKPSWASDDLDALPPEFNRRTSGRGRVCIGWAPQIDILAHPSIGGSLFHAGWGSMIETLQFGHCMVVLPFVIDQPLNARLLVEKGLAIEVERGEDGSFSGNDVALCLRKAMVSKEGDEMRAQVKKAAAIFADQKLQDLNVAGFVEYLKKGSAC</sequence>
<comment type="caution">
    <text evidence="5">The sequence shown here is derived from an EMBL/GenBank/DDBJ whole genome shotgun (WGS) entry which is preliminary data.</text>
</comment>
<dbReference type="EMBL" id="SDRB02008540">
    <property type="protein sequence ID" value="THG09408.1"/>
    <property type="molecule type" value="Genomic_DNA"/>
</dbReference>
<evidence type="ECO:0000313" key="6">
    <source>
        <dbReference type="Proteomes" id="UP000306102"/>
    </source>
</evidence>
<evidence type="ECO:0000256" key="1">
    <source>
        <dbReference type="ARBA" id="ARBA00009995"/>
    </source>
</evidence>
<accession>A0A4S4E0T6</accession>
<protein>
    <recommendedName>
        <fullName evidence="7">UDP-rhamnose:rhamnosyltransferase 1</fullName>
    </recommendedName>
</protein>
<dbReference type="CDD" id="cd03784">
    <property type="entry name" value="GT1_Gtf-like"/>
    <property type="match status" value="1"/>
</dbReference>
<dbReference type="InterPro" id="IPR002213">
    <property type="entry name" value="UDP_glucos_trans"/>
</dbReference>
<dbReference type="SUPFAM" id="SSF53756">
    <property type="entry name" value="UDP-Glycosyltransferase/glycogen phosphorylase"/>
    <property type="match status" value="1"/>
</dbReference>
<evidence type="ECO:0000313" key="5">
    <source>
        <dbReference type="EMBL" id="THG09408.1"/>
    </source>
</evidence>
<dbReference type="Proteomes" id="UP000306102">
    <property type="component" value="Unassembled WGS sequence"/>
</dbReference>
<reference evidence="5 6" key="1">
    <citation type="journal article" date="2018" name="Proc. Natl. Acad. Sci. U.S.A.">
        <title>Draft genome sequence of Camellia sinensis var. sinensis provides insights into the evolution of the tea genome and tea quality.</title>
        <authorList>
            <person name="Wei C."/>
            <person name="Yang H."/>
            <person name="Wang S."/>
            <person name="Zhao J."/>
            <person name="Liu C."/>
            <person name="Gao L."/>
            <person name="Xia E."/>
            <person name="Lu Y."/>
            <person name="Tai Y."/>
            <person name="She G."/>
            <person name="Sun J."/>
            <person name="Cao H."/>
            <person name="Tong W."/>
            <person name="Gao Q."/>
            <person name="Li Y."/>
            <person name="Deng W."/>
            <person name="Jiang X."/>
            <person name="Wang W."/>
            <person name="Chen Q."/>
            <person name="Zhang S."/>
            <person name="Li H."/>
            <person name="Wu J."/>
            <person name="Wang P."/>
            <person name="Li P."/>
            <person name="Shi C."/>
            <person name="Zheng F."/>
            <person name="Jian J."/>
            <person name="Huang B."/>
            <person name="Shan D."/>
            <person name="Shi M."/>
            <person name="Fang C."/>
            <person name="Yue Y."/>
            <person name="Li F."/>
            <person name="Li D."/>
            <person name="Wei S."/>
            <person name="Han B."/>
            <person name="Jiang C."/>
            <person name="Yin Y."/>
            <person name="Xia T."/>
            <person name="Zhang Z."/>
            <person name="Bennetzen J.L."/>
            <person name="Zhao S."/>
            <person name="Wan X."/>
        </authorList>
    </citation>
    <scope>NUCLEOTIDE SEQUENCE [LARGE SCALE GENOMIC DNA]</scope>
    <source>
        <strain evidence="6">cv. Shuchazao</strain>
        <tissue evidence="5">Leaf</tissue>
    </source>
</reference>
<dbReference type="PANTHER" id="PTHR48049:SF57">
    <property type="entry name" value="UDP-GLYCOSYLTRANSFERASE 91C1-LIKE"/>
    <property type="match status" value="1"/>
</dbReference>
<name>A0A4S4E0T6_CAMSN</name>
<evidence type="ECO:0000256" key="3">
    <source>
        <dbReference type="ARBA" id="ARBA00022679"/>
    </source>
</evidence>
<evidence type="ECO:0000256" key="4">
    <source>
        <dbReference type="ARBA" id="ARBA00023241"/>
    </source>
</evidence>
<proteinExistence type="inferred from homology"/>
<dbReference type="AlphaFoldDB" id="A0A4S4E0T6"/>
<keyword evidence="3" id="KW-0808">Transferase</keyword>